<evidence type="ECO:0000256" key="5">
    <source>
        <dbReference type="ARBA" id="ARBA00022723"/>
    </source>
</evidence>
<keyword evidence="8" id="KW-0460">Magnesium</keyword>
<evidence type="ECO:0000256" key="11">
    <source>
        <dbReference type="PIRNR" id="PIRNR001563"/>
    </source>
</evidence>
<evidence type="ECO:0000313" key="14">
    <source>
        <dbReference type="EMBL" id="QUI23556.1"/>
    </source>
</evidence>
<organism evidence="14 15">
    <name type="scientific">Vallitalea pronyensis</name>
    <dbReference type="NCBI Taxonomy" id="1348613"/>
    <lineage>
        <taxon>Bacteria</taxon>
        <taxon>Bacillati</taxon>
        <taxon>Bacillota</taxon>
        <taxon>Clostridia</taxon>
        <taxon>Lachnospirales</taxon>
        <taxon>Vallitaleaceae</taxon>
        <taxon>Vallitalea</taxon>
    </lineage>
</organism>
<evidence type="ECO:0000256" key="6">
    <source>
        <dbReference type="ARBA" id="ARBA00022741"/>
    </source>
</evidence>
<evidence type="ECO:0000256" key="10">
    <source>
        <dbReference type="ARBA" id="ARBA00047493"/>
    </source>
</evidence>
<dbReference type="Pfam" id="PF02875">
    <property type="entry name" value="Mur_ligase_C"/>
    <property type="match status" value="1"/>
</dbReference>
<dbReference type="InterPro" id="IPR013221">
    <property type="entry name" value="Mur_ligase_cen"/>
</dbReference>
<dbReference type="GO" id="GO:0005524">
    <property type="term" value="F:ATP binding"/>
    <property type="evidence" value="ECO:0007669"/>
    <property type="project" value="UniProtKB-KW"/>
</dbReference>
<keyword evidence="15" id="KW-1185">Reference proteome</keyword>
<dbReference type="SUPFAM" id="SSF53623">
    <property type="entry name" value="MurD-like peptide ligases, catalytic domain"/>
    <property type="match status" value="1"/>
</dbReference>
<dbReference type="AlphaFoldDB" id="A0A8J8ML79"/>
<evidence type="ECO:0000259" key="12">
    <source>
        <dbReference type="Pfam" id="PF02875"/>
    </source>
</evidence>
<feature type="domain" description="Mur ligase C-terminal" evidence="12">
    <location>
        <begin position="294"/>
        <end position="412"/>
    </location>
</feature>
<dbReference type="PROSITE" id="PS01012">
    <property type="entry name" value="FOLYLPOLYGLU_SYNT_2"/>
    <property type="match status" value="1"/>
</dbReference>
<dbReference type="PROSITE" id="PS01011">
    <property type="entry name" value="FOLYLPOLYGLU_SYNT_1"/>
    <property type="match status" value="1"/>
</dbReference>
<dbReference type="GO" id="GO:0005737">
    <property type="term" value="C:cytoplasm"/>
    <property type="evidence" value="ECO:0007669"/>
    <property type="project" value="TreeGrafter"/>
</dbReference>
<evidence type="ECO:0000256" key="7">
    <source>
        <dbReference type="ARBA" id="ARBA00022840"/>
    </source>
</evidence>
<comment type="similarity">
    <text evidence="2 11">Belongs to the folylpolyglutamate synthase family.</text>
</comment>
<dbReference type="Proteomes" id="UP000683246">
    <property type="component" value="Chromosome"/>
</dbReference>
<dbReference type="InterPro" id="IPR036565">
    <property type="entry name" value="Mur-like_cat_sf"/>
</dbReference>
<dbReference type="InterPro" id="IPR036615">
    <property type="entry name" value="Mur_ligase_C_dom_sf"/>
</dbReference>
<dbReference type="GO" id="GO:0046872">
    <property type="term" value="F:metal ion binding"/>
    <property type="evidence" value="ECO:0007669"/>
    <property type="project" value="UniProtKB-KW"/>
</dbReference>
<gene>
    <name evidence="14" type="ORF">HZI73_15235</name>
</gene>
<keyword evidence="6 11" id="KW-0547">Nucleotide-binding</keyword>
<dbReference type="KEGG" id="vpy:HZI73_15235"/>
<dbReference type="RefSeq" id="WP_212694241.1">
    <property type="nucleotide sequence ID" value="NZ_CP058649.1"/>
</dbReference>
<dbReference type="InterPro" id="IPR001645">
    <property type="entry name" value="Folylpolyglutamate_synth"/>
</dbReference>
<evidence type="ECO:0000256" key="4">
    <source>
        <dbReference type="ARBA" id="ARBA00022598"/>
    </source>
</evidence>
<dbReference type="Gene3D" id="3.90.190.20">
    <property type="entry name" value="Mur ligase, C-terminal domain"/>
    <property type="match status" value="1"/>
</dbReference>
<sequence>MNDKQAIKYIKDLGQYGSSLGLDRMKALLEYLGNPQDNIHVIHIAGTNGKGSVTSYITSILIQSGYKTGTYTSPAISDFQEMIQVNGYEIDKKELVACINLIKSAIEDMLADGLQHPTEFEVITALAFLCFKESQCDFIVLETGLGGRYDATNVMEATTCCVITAIGMDHTNFLGDSIEKIAYQKAGIIKPNSEVVLYQQNDTIMEVIRTECQENKAKLHIAEVNDYSLLETSYKGQVFSYKAFKEMRIHLLGKHQIKNAITAIEVANVLINKGFHMDEESIKEGLAKARWPYRFEIVSENPFIVLDGAHNVQAAQALRQSIEAYFPEKNILFIFGVFKDKDYKRILEITAPLADTIITVTPNHQRALSSKEGAIIAKQFCSHVINGDTIENAVKISLELAKPDDVIIGFGSLSYLSALKNTWHKTIK</sequence>
<dbReference type="GO" id="GO:0008841">
    <property type="term" value="F:dihydrofolate synthase activity"/>
    <property type="evidence" value="ECO:0007669"/>
    <property type="project" value="TreeGrafter"/>
</dbReference>
<dbReference type="SUPFAM" id="SSF53244">
    <property type="entry name" value="MurD-like peptide ligases, peptide-binding domain"/>
    <property type="match status" value="1"/>
</dbReference>
<dbReference type="Gene3D" id="3.40.1190.10">
    <property type="entry name" value="Mur-like, catalytic domain"/>
    <property type="match status" value="1"/>
</dbReference>
<dbReference type="EC" id="6.3.2.17" evidence="3"/>
<dbReference type="InterPro" id="IPR004101">
    <property type="entry name" value="Mur_ligase_C"/>
</dbReference>
<dbReference type="GO" id="GO:0004326">
    <property type="term" value="F:tetrahydrofolylpolyglutamate synthase activity"/>
    <property type="evidence" value="ECO:0007669"/>
    <property type="project" value="UniProtKB-EC"/>
</dbReference>
<dbReference type="PIRSF" id="PIRSF001563">
    <property type="entry name" value="Folylpolyglu_synth"/>
    <property type="match status" value="1"/>
</dbReference>
<evidence type="ECO:0000256" key="9">
    <source>
        <dbReference type="ARBA" id="ARBA00030592"/>
    </source>
</evidence>
<protein>
    <recommendedName>
        <fullName evidence="3">tetrahydrofolate synthase</fullName>
        <ecNumber evidence="3">6.3.2.17</ecNumber>
    </recommendedName>
    <alternativeName>
        <fullName evidence="9">Tetrahydrofolylpolyglutamate synthase</fullName>
    </alternativeName>
</protein>
<dbReference type="PANTHER" id="PTHR11136">
    <property type="entry name" value="FOLYLPOLYGLUTAMATE SYNTHASE-RELATED"/>
    <property type="match status" value="1"/>
</dbReference>
<proteinExistence type="inferred from homology"/>
<dbReference type="EMBL" id="CP058649">
    <property type="protein sequence ID" value="QUI23556.1"/>
    <property type="molecule type" value="Genomic_DNA"/>
</dbReference>
<dbReference type="FunFam" id="3.40.1190.10:FF:000011">
    <property type="entry name" value="Folylpolyglutamate synthase/dihydrofolate synthase"/>
    <property type="match status" value="1"/>
</dbReference>
<keyword evidence="4 11" id="KW-0436">Ligase</keyword>
<keyword evidence="7 11" id="KW-0067">ATP-binding</keyword>
<comment type="catalytic activity">
    <reaction evidence="10">
        <text>(6S)-5,6,7,8-tetrahydrofolyl-(gamma-L-Glu)(n) + L-glutamate + ATP = (6S)-5,6,7,8-tetrahydrofolyl-(gamma-L-Glu)(n+1) + ADP + phosphate + H(+)</text>
        <dbReference type="Rhea" id="RHEA:10580"/>
        <dbReference type="Rhea" id="RHEA-COMP:14738"/>
        <dbReference type="Rhea" id="RHEA-COMP:14740"/>
        <dbReference type="ChEBI" id="CHEBI:15378"/>
        <dbReference type="ChEBI" id="CHEBI:29985"/>
        <dbReference type="ChEBI" id="CHEBI:30616"/>
        <dbReference type="ChEBI" id="CHEBI:43474"/>
        <dbReference type="ChEBI" id="CHEBI:141005"/>
        <dbReference type="ChEBI" id="CHEBI:456216"/>
        <dbReference type="EC" id="6.3.2.17"/>
    </reaction>
</comment>
<evidence type="ECO:0000256" key="2">
    <source>
        <dbReference type="ARBA" id="ARBA00008276"/>
    </source>
</evidence>
<comment type="cofactor">
    <cofactor evidence="1">
        <name>Mg(2+)</name>
        <dbReference type="ChEBI" id="CHEBI:18420"/>
    </cofactor>
</comment>
<evidence type="ECO:0000256" key="1">
    <source>
        <dbReference type="ARBA" id="ARBA00001946"/>
    </source>
</evidence>
<name>A0A8J8ML79_9FIRM</name>
<evidence type="ECO:0000256" key="8">
    <source>
        <dbReference type="ARBA" id="ARBA00022842"/>
    </source>
</evidence>
<accession>A0A8J8ML79</accession>
<dbReference type="Pfam" id="PF08245">
    <property type="entry name" value="Mur_ligase_M"/>
    <property type="match status" value="1"/>
</dbReference>
<dbReference type="InterPro" id="IPR018109">
    <property type="entry name" value="Folylpolyglutamate_synth_CS"/>
</dbReference>
<keyword evidence="5" id="KW-0479">Metal-binding</keyword>
<evidence type="ECO:0000259" key="13">
    <source>
        <dbReference type="Pfam" id="PF08245"/>
    </source>
</evidence>
<dbReference type="PANTHER" id="PTHR11136:SF0">
    <property type="entry name" value="DIHYDROFOLATE SYNTHETASE-RELATED"/>
    <property type="match status" value="1"/>
</dbReference>
<dbReference type="NCBIfam" id="TIGR01499">
    <property type="entry name" value="folC"/>
    <property type="match status" value="1"/>
</dbReference>
<feature type="domain" description="Mur ligase central" evidence="13">
    <location>
        <begin position="44"/>
        <end position="266"/>
    </location>
</feature>
<evidence type="ECO:0000313" key="15">
    <source>
        <dbReference type="Proteomes" id="UP000683246"/>
    </source>
</evidence>
<evidence type="ECO:0000256" key="3">
    <source>
        <dbReference type="ARBA" id="ARBA00013025"/>
    </source>
</evidence>
<reference evidence="14" key="1">
    <citation type="submission" date="2020-07" db="EMBL/GenBank/DDBJ databases">
        <title>Vallitalea pronyensis genome.</title>
        <authorList>
            <person name="Postec A."/>
        </authorList>
    </citation>
    <scope>NUCLEOTIDE SEQUENCE</scope>
    <source>
        <strain evidence="14">FatNI3</strain>
    </source>
</reference>